<dbReference type="Proteomes" id="UP001239111">
    <property type="component" value="Chromosome 3"/>
</dbReference>
<sequence>MNLSNTTTLIDDAQILVEDADPPEGNFEVDPKDGALSIDSSMIDGADLTFVTTEPVGDIIETLKADVIGHGVLHHYKENHELNDALRNQLADVRIRKEIMSSPEKTFLIENNATEKIKGGVKRKSTDNFCLACLLFRDDLKLPKDNVGYSSTYVGLRHMKHGPELVQIQLVSIGIDFETQYPKKVKMLVSEYPNFEDQVLQLVQKKKKMPVEMKEIYSTILRLEGSQDANDQGLNSILPGSIRGINLMEVITRFFFPERPSKIEVWDNFILVVKGPLQINRLLSERTIKLKELGLKEQPIVLIMQSDKIEKRFVCIGDVHYQVESTIKAIDTAFKSFYGLQLEYPKEASYPWIVIQNAIYGIIRETDIDIPCVKTLVSDLKRY</sequence>
<evidence type="ECO:0000313" key="2">
    <source>
        <dbReference type="Proteomes" id="UP001239111"/>
    </source>
</evidence>
<gene>
    <name evidence="1" type="ORF">QAD02_001735</name>
</gene>
<evidence type="ECO:0000313" key="1">
    <source>
        <dbReference type="EMBL" id="KAJ8670476.1"/>
    </source>
</evidence>
<name>A0ACC2NHA7_9HYME</name>
<keyword evidence="2" id="KW-1185">Reference proteome</keyword>
<comment type="caution">
    <text evidence="1">The sequence shown here is derived from an EMBL/GenBank/DDBJ whole genome shotgun (WGS) entry which is preliminary data.</text>
</comment>
<protein>
    <submittedName>
        <fullName evidence="1">Uncharacterized protein</fullName>
    </submittedName>
</protein>
<accession>A0ACC2NHA7</accession>
<reference evidence="1" key="1">
    <citation type="submission" date="2023-04" db="EMBL/GenBank/DDBJ databases">
        <title>A chromosome-level genome assembly of the parasitoid wasp Eretmocerus hayati.</title>
        <authorList>
            <person name="Zhong Y."/>
            <person name="Liu S."/>
            <person name="Liu Y."/>
        </authorList>
    </citation>
    <scope>NUCLEOTIDE SEQUENCE</scope>
    <source>
        <strain evidence="1">ZJU_SS_LIU_2023</strain>
    </source>
</reference>
<proteinExistence type="predicted"/>
<organism evidence="1 2">
    <name type="scientific">Eretmocerus hayati</name>
    <dbReference type="NCBI Taxonomy" id="131215"/>
    <lineage>
        <taxon>Eukaryota</taxon>
        <taxon>Metazoa</taxon>
        <taxon>Ecdysozoa</taxon>
        <taxon>Arthropoda</taxon>
        <taxon>Hexapoda</taxon>
        <taxon>Insecta</taxon>
        <taxon>Pterygota</taxon>
        <taxon>Neoptera</taxon>
        <taxon>Endopterygota</taxon>
        <taxon>Hymenoptera</taxon>
        <taxon>Apocrita</taxon>
        <taxon>Proctotrupomorpha</taxon>
        <taxon>Chalcidoidea</taxon>
        <taxon>Aphelinidae</taxon>
        <taxon>Aphelininae</taxon>
        <taxon>Eretmocerus</taxon>
    </lineage>
</organism>
<dbReference type="EMBL" id="CM056743">
    <property type="protein sequence ID" value="KAJ8670476.1"/>
    <property type="molecule type" value="Genomic_DNA"/>
</dbReference>